<accession>A0A835HCE0</accession>
<keyword evidence="6" id="KW-0472">Membrane</keyword>
<keyword evidence="8" id="KW-1185">Reference proteome</keyword>
<dbReference type="GO" id="GO:0004175">
    <property type="term" value="F:endopeptidase activity"/>
    <property type="evidence" value="ECO:0007669"/>
    <property type="project" value="TreeGrafter"/>
</dbReference>
<dbReference type="EMBL" id="JADFTS010000008">
    <property type="protein sequence ID" value="KAF9594298.1"/>
    <property type="molecule type" value="Genomic_DNA"/>
</dbReference>
<dbReference type="PANTHER" id="PTHR46041">
    <property type="entry name" value="MITOCHONDRIAL INNER MEMBRANE PROTEASE SUBUNIT 2"/>
    <property type="match status" value="1"/>
</dbReference>
<evidence type="ECO:0008006" key="9">
    <source>
        <dbReference type="Google" id="ProtNLM"/>
    </source>
</evidence>
<dbReference type="OrthoDB" id="9996127at2759"/>
<evidence type="ECO:0000256" key="6">
    <source>
        <dbReference type="ARBA" id="ARBA00023136"/>
    </source>
</evidence>
<evidence type="ECO:0000256" key="4">
    <source>
        <dbReference type="ARBA" id="ARBA00022801"/>
    </source>
</evidence>
<dbReference type="PANTHER" id="PTHR46041:SF2">
    <property type="entry name" value="MITOCHONDRIAL INNER MEMBRANE PROTEASE SUBUNIT 2"/>
    <property type="match status" value="1"/>
</dbReference>
<keyword evidence="4" id="KW-0378">Hydrolase</keyword>
<evidence type="ECO:0000313" key="7">
    <source>
        <dbReference type="EMBL" id="KAF9594298.1"/>
    </source>
</evidence>
<comment type="caution">
    <text evidence="7">The sequence shown here is derived from an EMBL/GenBank/DDBJ whole genome shotgun (WGS) entry which is preliminary data.</text>
</comment>
<evidence type="ECO:0000313" key="8">
    <source>
        <dbReference type="Proteomes" id="UP000631114"/>
    </source>
</evidence>
<keyword evidence="2" id="KW-0645">Protease</keyword>
<dbReference type="AlphaFoldDB" id="A0A835HCE0"/>
<name>A0A835HCE0_9MAGN</name>
<sequence>MGSRFLWDVTKKVMTGGLIGLTISDRYCSFQAVRGLSMHPTFNPSPNTFLGLLTGVFVADDRVLVTKFCLEKYKFTHGDVVVFW</sequence>
<dbReference type="InterPro" id="IPR037730">
    <property type="entry name" value="IMP2"/>
</dbReference>
<evidence type="ECO:0000256" key="2">
    <source>
        <dbReference type="ARBA" id="ARBA00022670"/>
    </source>
</evidence>
<dbReference type="GO" id="GO:0006627">
    <property type="term" value="P:protein processing involved in protein targeting to mitochondrion"/>
    <property type="evidence" value="ECO:0007669"/>
    <property type="project" value="InterPro"/>
</dbReference>
<dbReference type="GO" id="GO:0008236">
    <property type="term" value="F:serine-type peptidase activity"/>
    <property type="evidence" value="ECO:0007669"/>
    <property type="project" value="InterPro"/>
</dbReference>
<evidence type="ECO:0000256" key="1">
    <source>
        <dbReference type="ARBA" id="ARBA00004167"/>
    </source>
</evidence>
<comment type="subcellular location">
    <subcellularLocation>
        <location evidence="1">Membrane</location>
        <topology evidence="1">Single-pass membrane protein</topology>
    </subcellularLocation>
</comment>
<proteinExistence type="predicted"/>
<keyword evidence="5" id="KW-1133">Transmembrane helix</keyword>
<dbReference type="GO" id="GO:0006465">
    <property type="term" value="P:signal peptide processing"/>
    <property type="evidence" value="ECO:0007669"/>
    <property type="project" value="InterPro"/>
</dbReference>
<dbReference type="GO" id="GO:0042720">
    <property type="term" value="C:mitochondrial inner membrane peptidase complex"/>
    <property type="evidence" value="ECO:0007669"/>
    <property type="project" value="InterPro"/>
</dbReference>
<organism evidence="7 8">
    <name type="scientific">Coptis chinensis</name>
    <dbReference type="NCBI Taxonomy" id="261450"/>
    <lineage>
        <taxon>Eukaryota</taxon>
        <taxon>Viridiplantae</taxon>
        <taxon>Streptophyta</taxon>
        <taxon>Embryophyta</taxon>
        <taxon>Tracheophyta</taxon>
        <taxon>Spermatophyta</taxon>
        <taxon>Magnoliopsida</taxon>
        <taxon>Ranunculales</taxon>
        <taxon>Ranunculaceae</taxon>
        <taxon>Coptidoideae</taxon>
        <taxon>Coptis</taxon>
    </lineage>
</organism>
<reference evidence="7 8" key="1">
    <citation type="submission" date="2020-10" db="EMBL/GenBank/DDBJ databases">
        <title>The Coptis chinensis genome and diversification of protoberbering-type alkaloids.</title>
        <authorList>
            <person name="Wang B."/>
            <person name="Shu S."/>
            <person name="Song C."/>
            <person name="Liu Y."/>
        </authorList>
    </citation>
    <scope>NUCLEOTIDE SEQUENCE [LARGE SCALE GENOMIC DNA]</scope>
    <source>
        <strain evidence="7">HL-2020</strain>
        <tissue evidence="7">Leaf</tissue>
    </source>
</reference>
<evidence type="ECO:0000256" key="5">
    <source>
        <dbReference type="ARBA" id="ARBA00022989"/>
    </source>
</evidence>
<gene>
    <name evidence="7" type="ORF">IFM89_029439</name>
</gene>
<protein>
    <recommendedName>
        <fullName evidence="9">Mitochondrial inner membrane protease subunit 2</fullName>
    </recommendedName>
</protein>
<keyword evidence="3" id="KW-0812">Transmembrane</keyword>
<evidence type="ECO:0000256" key="3">
    <source>
        <dbReference type="ARBA" id="ARBA00022692"/>
    </source>
</evidence>
<dbReference type="Proteomes" id="UP000631114">
    <property type="component" value="Unassembled WGS sequence"/>
</dbReference>